<dbReference type="GO" id="GO:0008986">
    <property type="term" value="F:pyruvate, water dikinase activity"/>
    <property type="evidence" value="ECO:0007669"/>
    <property type="project" value="UniProtKB-EC"/>
</dbReference>
<evidence type="ECO:0000256" key="13">
    <source>
        <dbReference type="ARBA" id="ARBA00033470"/>
    </source>
</evidence>
<dbReference type="AlphaFoldDB" id="A0A4V1LFN4"/>
<dbReference type="EC" id="2.7.9.2" evidence="5 15"/>
<dbReference type="InterPro" id="IPR036637">
    <property type="entry name" value="Phosphohistidine_dom_sf"/>
</dbReference>
<keyword evidence="9 15" id="KW-0547">Nucleotide-binding</keyword>
<dbReference type="Gene3D" id="3.20.20.60">
    <property type="entry name" value="Phosphoenolpyruvate-binding domains"/>
    <property type="match status" value="1"/>
</dbReference>
<dbReference type="SUPFAM" id="SSF56059">
    <property type="entry name" value="Glutathione synthetase ATP-binding domain-like"/>
    <property type="match status" value="1"/>
</dbReference>
<feature type="compositionally biased region" description="Acidic residues" evidence="16">
    <location>
        <begin position="357"/>
        <end position="366"/>
    </location>
</feature>
<keyword evidence="7 15" id="KW-0808">Transferase</keyword>
<dbReference type="PROSITE" id="PS00370">
    <property type="entry name" value="PEP_ENZYMES_PHOS_SITE"/>
    <property type="match status" value="1"/>
</dbReference>
<keyword evidence="8 15" id="KW-0479">Metal-binding</keyword>
<sequence length="819" mass="90500">MTSRDTTNVTTGQGTATTSRDTANVLWFDELHRKDVNLVGGKSSSLGEMTSSMNVPVPYGFATTARAYRYFMNVTGVNDKVNALLEGIKDYEDSDELHATCEKIRNLIVSAKMPDDLAEEIKQGYADLATKVGQDNPFVAIRSSATAEDLPNASFAGQQESYLNIRGAADVVNRVQQCYSSLFTDRATYYRHKQHFPHEKVALSAAVQMMVFSKASGIMFSVNVANGDGSKIVIDAIRGLGEYIVLGKVTPNHFVIDKQSMKIAERSVVKQTVELVRNDDGGTEEQDVPEDLQEKQALTDDQVIELAGYAKEIERHYGCYMDMEYALDVNTNKLWIVQARPETVWSQRKKQKQDQDASGDENVVEESDAEIAVRGLSASPGLASGVVHVIDSPDDIDQFKKGEILVTLMTSPDWVPAMKKAAAIVTNNGGMTCHAAIVSREMQIPCIVGTKSKKVAATDVFKTGDVITVDATNGIVYKGKVASLFKKNDTAQAAGGGQVVAAETFAPTATRVMMNLGDPDLADKYSTLPADGIGLMREEFLWTTFIHEHPLYLIEQGHPEKVVNMLADGISKVARAMAPRPVVLRLSDFKSSEYRNLKGGDKYEPHEPADLLGWRGASRYYDPKYIEAFKLELGAVKKVRNEFGLTNLNVMIPFVRTVDEARKVTTIMANEGLVRSDDFKIYMMAEIPSNIILADQFNEFVDGYSIGSNDLAMLILGCDRNNDTVARLFDERNLAVKRAIKHLIKAAHKDGRTVSICGQAPSEYPDFTNFLIQCGIDYVSVNPDMVKQTKRNVAHFEQRIMLDKATGRGLQDPTNYDWE</sequence>
<evidence type="ECO:0000259" key="18">
    <source>
        <dbReference type="Pfam" id="PF01326"/>
    </source>
</evidence>
<comment type="catalytic activity">
    <reaction evidence="14 15">
        <text>pyruvate + ATP + H2O = phosphoenolpyruvate + AMP + phosphate + 2 H(+)</text>
        <dbReference type="Rhea" id="RHEA:11364"/>
        <dbReference type="ChEBI" id="CHEBI:15361"/>
        <dbReference type="ChEBI" id="CHEBI:15377"/>
        <dbReference type="ChEBI" id="CHEBI:15378"/>
        <dbReference type="ChEBI" id="CHEBI:30616"/>
        <dbReference type="ChEBI" id="CHEBI:43474"/>
        <dbReference type="ChEBI" id="CHEBI:58702"/>
        <dbReference type="ChEBI" id="CHEBI:456215"/>
        <dbReference type="EC" id="2.7.9.2"/>
    </reaction>
</comment>
<evidence type="ECO:0000256" key="14">
    <source>
        <dbReference type="ARBA" id="ARBA00047700"/>
    </source>
</evidence>
<dbReference type="PIRSF" id="PIRSF000854">
    <property type="entry name" value="PEP_synthase"/>
    <property type="match status" value="1"/>
</dbReference>
<dbReference type="OrthoDB" id="9765468at2"/>
<dbReference type="InterPro" id="IPR000121">
    <property type="entry name" value="PEP_util_C"/>
</dbReference>
<keyword evidence="12 15" id="KW-0460">Magnesium</keyword>
<feature type="domain" description="PEP-utilising enzyme mobile" evidence="17">
    <location>
        <begin position="399"/>
        <end position="474"/>
    </location>
</feature>
<dbReference type="EMBL" id="QXIL01000001">
    <property type="protein sequence ID" value="RXI80015.1"/>
    <property type="molecule type" value="Genomic_DNA"/>
</dbReference>
<evidence type="ECO:0000259" key="19">
    <source>
        <dbReference type="Pfam" id="PF02896"/>
    </source>
</evidence>
<evidence type="ECO:0000313" key="20">
    <source>
        <dbReference type="EMBL" id="RXI80015.1"/>
    </source>
</evidence>
<protein>
    <recommendedName>
        <fullName evidence="6 15">Phosphoenolpyruvate synthase</fullName>
        <shortName evidence="15">PEP synthase</shortName>
        <ecNumber evidence="5 15">2.7.9.2</ecNumber>
    </recommendedName>
    <alternativeName>
        <fullName evidence="13 15">Pyruvate, water dikinase</fullName>
    </alternativeName>
</protein>
<dbReference type="PANTHER" id="PTHR43030">
    <property type="entry name" value="PHOSPHOENOLPYRUVATE SYNTHASE"/>
    <property type="match status" value="1"/>
</dbReference>
<accession>A0A4V1LFN4</accession>
<evidence type="ECO:0000256" key="2">
    <source>
        <dbReference type="ARBA" id="ARBA00002988"/>
    </source>
</evidence>
<dbReference type="Pfam" id="PF01326">
    <property type="entry name" value="PPDK_N"/>
    <property type="match status" value="1"/>
</dbReference>
<organism evidence="20 21">
    <name type="scientific">Levilactobacillus suantsaii</name>
    <dbReference type="NCBI Taxonomy" id="2292255"/>
    <lineage>
        <taxon>Bacteria</taxon>
        <taxon>Bacillati</taxon>
        <taxon>Bacillota</taxon>
        <taxon>Bacilli</taxon>
        <taxon>Lactobacillales</taxon>
        <taxon>Lactobacillaceae</taxon>
        <taxon>Levilactobacillus</taxon>
    </lineage>
</organism>
<evidence type="ECO:0000259" key="17">
    <source>
        <dbReference type="Pfam" id="PF00391"/>
    </source>
</evidence>
<evidence type="ECO:0000313" key="21">
    <source>
        <dbReference type="Proteomes" id="UP000290602"/>
    </source>
</evidence>
<dbReference type="InterPro" id="IPR040442">
    <property type="entry name" value="Pyrv_kinase-like_dom_sf"/>
</dbReference>
<dbReference type="InterPro" id="IPR015813">
    <property type="entry name" value="Pyrv/PenolPyrv_kinase-like_dom"/>
</dbReference>
<dbReference type="InterPro" id="IPR002192">
    <property type="entry name" value="PPDK_AMP/ATP-bd"/>
</dbReference>
<comment type="similarity">
    <text evidence="4 15">Belongs to the PEP-utilizing enzyme family.</text>
</comment>
<evidence type="ECO:0000256" key="7">
    <source>
        <dbReference type="ARBA" id="ARBA00022679"/>
    </source>
</evidence>
<keyword evidence="21" id="KW-1185">Reference proteome</keyword>
<dbReference type="InterPro" id="IPR006319">
    <property type="entry name" value="PEP_synth"/>
</dbReference>
<dbReference type="InterPro" id="IPR008279">
    <property type="entry name" value="PEP-util_enz_mobile_dom"/>
</dbReference>
<dbReference type="Pfam" id="PF00391">
    <property type="entry name" value="PEP-utilizers"/>
    <property type="match status" value="1"/>
</dbReference>
<proteinExistence type="inferred from homology"/>
<dbReference type="RefSeq" id="WP_129031075.1">
    <property type="nucleotide sequence ID" value="NZ_QXIL01000001.1"/>
</dbReference>
<gene>
    <name evidence="20" type="ORF">DXH47_00130</name>
</gene>
<name>A0A4V1LFN4_9LACO</name>
<dbReference type="GO" id="GO:0046872">
    <property type="term" value="F:metal ion binding"/>
    <property type="evidence" value="ECO:0007669"/>
    <property type="project" value="UniProtKB-KW"/>
</dbReference>
<evidence type="ECO:0000256" key="8">
    <source>
        <dbReference type="ARBA" id="ARBA00022723"/>
    </source>
</evidence>
<dbReference type="InterPro" id="IPR018274">
    <property type="entry name" value="PEP_util_AS"/>
</dbReference>
<dbReference type="GO" id="GO:0005524">
    <property type="term" value="F:ATP binding"/>
    <property type="evidence" value="ECO:0007669"/>
    <property type="project" value="UniProtKB-KW"/>
</dbReference>
<keyword evidence="11 15" id="KW-0067">ATP-binding</keyword>
<keyword evidence="10 15" id="KW-0418">Kinase</keyword>
<dbReference type="UniPathway" id="UPA00138"/>
<dbReference type="NCBIfam" id="NF005057">
    <property type="entry name" value="PRK06464.1"/>
    <property type="match status" value="1"/>
</dbReference>
<comment type="function">
    <text evidence="2 15">Catalyzes the phosphorylation of pyruvate to phosphoenolpyruvate.</text>
</comment>
<evidence type="ECO:0000256" key="1">
    <source>
        <dbReference type="ARBA" id="ARBA00001946"/>
    </source>
</evidence>
<evidence type="ECO:0000256" key="12">
    <source>
        <dbReference type="ARBA" id="ARBA00022842"/>
    </source>
</evidence>
<dbReference type="SUPFAM" id="SSF51621">
    <property type="entry name" value="Phosphoenolpyruvate/pyruvate domain"/>
    <property type="match status" value="1"/>
</dbReference>
<keyword evidence="20" id="KW-0670">Pyruvate</keyword>
<dbReference type="GO" id="GO:0006094">
    <property type="term" value="P:gluconeogenesis"/>
    <property type="evidence" value="ECO:0007669"/>
    <property type="project" value="UniProtKB-UniPathway"/>
</dbReference>
<dbReference type="PANTHER" id="PTHR43030:SF1">
    <property type="entry name" value="PHOSPHOENOLPYRUVATE SYNTHASE"/>
    <property type="match status" value="1"/>
</dbReference>
<evidence type="ECO:0000256" key="4">
    <source>
        <dbReference type="ARBA" id="ARBA00007837"/>
    </source>
</evidence>
<comment type="pathway">
    <text evidence="3 15">Carbohydrate biosynthesis; gluconeogenesis.</text>
</comment>
<evidence type="ECO:0000256" key="10">
    <source>
        <dbReference type="ARBA" id="ARBA00022777"/>
    </source>
</evidence>
<evidence type="ECO:0000256" key="11">
    <source>
        <dbReference type="ARBA" id="ARBA00022840"/>
    </source>
</evidence>
<dbReference type="SUPFAM" id="SSF52009">
    <property type="entry name" value="Phosphohistidine domain"/>
    <property type="match status" value="1"/>
</dbReference>
<dbReference type="Gene3D" id="3.30.1490.20">
    <property type="entry name" value="ATP-grasp fold, A domain"/>
    <property type="match status" value="1"/>
</dbReference>
<dbReference type="Pfam" id="PF02896">
    <property type="entry name" value="PEP-utilizers_C"/>
    <property type="match status" value="1"/>
</dbReference>
<feature type="domain" description="PEP-utilising enzyme C-terminal" evidence="19">
    <location>
        <begin position="502"/>
        <end position="796"/>
    </location>
</feature>
<evidence type="ECO:0000256" key="16">
    <source>
        <dbReference type="SAM" id="MobiDB-lite"/>
    </source>
</evidence>
<dbReference type="Proteomes" id="UP000290602">
    <property type="component" value="Unassembled WGS sequence"/>
</dbReference>
<evidence type="ECO:0000256" key="3">
    <source>
        <dbReference type="ARBA" id="ARBA00004742"/>
    </source>
</evidence>
<dbReference type="InterPro" id="IPR013815">
    <property type="entry name" value="ATP_grasp_subdomain_1"/>
</dbReference>
<evidence type="ECO:0000256" key="15">
    <source>
        <dbReference type="PIRNR" id="PIRNR000854"/>
    </source>
</evidence>
<reference evidence="20 21" key="1">
    <citation type="submission" date="2018-08" db="EMBL/GenBank/DDBJ databases">
        <title>Lactobacillus suantsai sp. nov., isolated from traditional fermented suan-tsai in Taiwan.</title>
        <authorList>
            <person name="Huang C.-H."/>
        </authorList>
    </citation>
    <scope>NUCLEOTIDE SEQUENCE [LARGE SCALE GENOMIC DNA]</scope>
    <source>
        <strain evidence="20 21">BCRC 12945</strain>
    </source>
</reference>
<dbReference type="FunFam" id="3.30.1490.20:FF:000010">
    <property type="entry name" value="Phosphoenolpyruvate synthase"/>
    <property type="match status" value="1"/>
</dbReference>
<evidence type="ECO:0000256" key="5">
    <source>
        <dbReference type="ARBA" id="ARBA00011996"/>
    </source>
</evidence>
<feature type="domain" description="Pyruvate phosphate dikinase AMP/ATP-binding" evidence="18">
    <location>
        <begin position="37"/>
        <end position="356"/>
    </location>
</feature>
<dbReference type="NCBIfam" id="TIGR01418">
    <property type="entry name" value="PEP_synth"/>
    <property type="match status" value="1"/>
</dbReference>
<comment type="cofactor">
    <cofactor evidence="1 15">
        <name>Mg(2+)</name>
        <dbReference type="ChEBI" id="CHEBI:18420"/>
    </cofactor>
</comment>
<feature type="region of interest" description="Disordered" evidence="16">
    <location>
        <begin position="345"/>
        <end position="366"/>
    </location>
</feature>
<evidence type="ECO:0000256" key="9">
    <source>
        <dbReference type="ARBA" id="ARBA00022741"/>
    </source>
</evidence>
<evidence type="ECO:0000256" key="6">
    <source>
        <dbReference type="ARBA" id="ARBA00021623"/>
    </source>
</evidence>
<dbReference type="Gene3D" id="3.50.30.10">
    <property type="entry name" value="Phosphohistidine domain"/>
    <property type="match status" value="1"/>
</dbReference>
<comment type="caution">
    <text evidence="20">The sequence shown here is derived from an EMBL/GenBank/DDBJ whole genome shotgun (WGS) entry which is preliminary data.</text>
</comment>
<dbReference type="Gene3D" id="3.30.470.20">
    <property type="entry name" value="ATP-grasp fold, B domain"/>
    <property type="match status" value="1"/>
</dbReference>